<name>A0ABN2B064_9ACTN</name>
<dbReference type="EMBL" id="BAAAOR010000026">
    <property type="protein sequence ID" value="GAA1529384.1"/>
    <property type="molecule type" value="Genomic_DNA"/>
</dbReference>
<keyword evidence="3" id="KW-1185">Reference proteome</keyword>
<organism evidence="2 3">
    <name type="scientific">Nocardioides humi</name>
    <dbReference type="NCBI Taxonomy" id="449461"/>
    <lineage>
        <taxon>Bacteria</taxon>
        <taxon>Bacillati</taxon>
        <taxon>Actinomycetota</taxon>
        <taxon>Actinomycetes</taxon>
        <taxon>Propionibacteriales</taxon>
        <taxon>Nocardioidaceae</taxon>
        <taxon>Nocardioides</taxon>
    </lineage>
</organism>
<reference evidence="2 3" key="1">
    <citation type="journal article" date="2019" name="Int. J. Syst. Evol. Microbiol.">
        <title>The Global Catalogue of Microorganisms (GCM) 10K type strain sequencing project: providing services to taxonomists for standard genome sequencing and annotation.</title>
        <authorList>
            <consortium name="The Broad Institute Genomics Platform"/>
            <consortium name="The Broad Institute Genome Sequencing Center for Infectious Disease"/>
            <person name="Wu L."/>
            <person name="Ma J."/>
        </authorList>
    </citation>
    <scope>NUCLEOTIDE SEQUENCE [LARGE SCALE GENOMIC DNA]</scope>
    <source>
        <strain evidence="2 3">JCM 14942</strain>
    </source>
</reference>
<dbReference type="RefSeq" id="WP_141004111.1">
    <property type="nucleotide sequence ID" value="NZ_BAAAOR010000026.1"/>
</dbReference>
<evidence type="ECO:0000313" key="3">
    <source>
        <dbReference type="Proteomes" id="UP001500842"/>
    </source>
</evidence>
<protein>
    <submittedName>
        <fullName evidence="2">Uncharacterized protein</fullName>
    </submittedName>
</protein>
<comment type="caution">
    <text evidence="2">The sequence shown here is derived from an EMBL/GenBank/DDBJ whole genome shotgun (WGS) entry which is preliminary data.</text>
</comment>
<proteinExistence type="predicted"/>
<evidence type="ECO:0000313" key="2">
    <source>
        <dbReference type="EMBL" id="GAA1529384.1"/>
    </source>
</evidence>
<accession>A0ABN2B064</accession>
<gene>
    <name evidence="2" type="ORF">GCM10009788_36030</name>
</gene>
<evidence type="ECO:0000256" key="1">
    <source>
        <dbReference type="SAM" id="Phobius"/>
    </source>
</evidence>
<feature type="transmembrane region" description="Helical" evidence="1">
    <location>
        <begin position="12"/>
        <end position="30"/>
    </location>
</feature>
<keyword evidence="1" id="KW-1133">Transmembrane helix</keyword>
<sequence length="173" mass="17599">MANLGGGLLGRIIGLVVSLAVAAAAYFIFFKGQEKVEQAKAPKVGECLVMTGSSFDADHEEVECDDAKAVYKVVGKDGGCDDAELNYTISLGNDRSSGNVADLCLALNAAEGDCFDLGGMSTPSTKVACTEGAGTTSIVKVVSVGKAGDECADGAQPLENKTRKTVLCLGPAA</sequence>
<keyword evidence="1" id="KW-0812">Transmembrane</keyword>
<keyword evidence="1" id="KW-0472">Membrane</keyword>
<dbReference type="Proteomes" id="UP001500842">
    <property type="component" value="Unassembled WGS sequence"/>
</dbReference>